<dbReference type="InterPro" id="IPR005297">
    <property type="entry name" value="Lipoprotein_repeat"/>
</dbReference>
<proteinExistence type="predicted"/>
<evidence type="ECO:0000313" key="1">
    <source>
        <dbReference type="EMBL" id="MDF0717690.1"/>
    </source>
</evidence>
<dbReference type="RefSeq" id="WP_275616838.1">
    <property type="nucleotide sequence ID" value="NZ_JARFVB010000013.1"/>
</dbReference>
<dbReference type="Pfam" id="PF03640">
    <property type="entry name" value="Lipoprotein_15"/>
    <property type="match status" value="5"/>
</dbReference>
<name>A0ABT5Y2L4_9FLAO</name>
<keyword evidence="2" id="KW-1185">Reference proteome</keyword>
<gene>
    <name evidence="1" type="ORF">PY092_16115</name>
</gene>
<feature type="non-terminal residue" evidence="1">
    <location>
        <position position="1"/>
    </location>
</feature>
<protein>
    <submittedName>
        <fullName evidence="1">Uncharacterized protein</fullName>
    </submittedName>
</protein>
<dbReference type="Proteomes" id="UP001221366">
    <property type="component" value="Unassembled WGS sequence"/>
</dbReference>
<accession>A0ABT5Y2L4</accession>
<sequence>CGEAGGCIDIWPVFHVEDLILDEGLSASDFGEITREDGDKQTTYKGWPLYYYMSDNAPGDTNGDDVNNIWYVAKPDYSLMYAREQLVGHDGNNYTSTYTVGDGETSYIVDIDGRTLYTFANDTNGQNNFTAEDFSNNEVWPIAEITLDKIPSILDSEDFGTIDVYGRTQLTYKGWPLYYFGQDAVRGDNKGVSFPAPGVWPIANVDTPMAQEAEEESTVKLADNDAHGKILTDTEGNSLYFFSKDQDGQSACGEAGGCIDIWPVFHVEDLILDEGLSASDFGEITREDGDKQTTYKGWPLYYYMSDNAPGDTNGDDVNNIWYVAKPDYSLMYAREQLVGHDGNNYTSTYTVGDGETSYIVDIDGRTLYTFANDTNGQNNFTAEDFSNNEVWPIAEITLDKIPSILDSEDFGTIDVYGRTQLTYKGWPLYYFGQDAVRGDNKGVSFPAPGVWPIANVDTPMAP</sequence>
<dbReference type="PANTHER" id="PTHR39335:SF1">
    <property type="entry name" value="BLL4220 PROTEIN"/>
    <property type="match status" value="1"/>
</dbReference>
<reference evidence="1 2" key="1">
    <citation type="submission" date="2023-03" db="EMBL/GenBank/DDBJ databases">
        <title>Muricauda XX sp. nov. and Muricauda XXX sp. nov., two novel species isolated from Okinawa Trough.</title>
        <authorList>
            <person name="Cao W."/>
            <person name="Deng X."/>
        </authorList>
    </citation>
    <scope>NUCLEOTIDE SEQUENCE [LARGE SCALE GENOMIC DNA]</scope>
    <source>
        <strain evidence="1 2">334s03</strain>
    </source>
</reference>
<comment type="caution">
    <text evidence="1">The sequence shown here is derived from an EMBL/GenBank/DDBJ whole genome shotgun (WGS) entry which is preliminary data.</text>
</comment>
<dbReference type="EMBL" id="JARFVB010000013">
    <property type="protein sequence ID" value="MDF0717690.1"/>
    <property type="molecule type" value="Genomic_DNA"/>
</dbReference>
<organism evidence="1 2">
    <name type="scientific">Flagellimonas yonaguniensis</name>
    <dbReference type="NCBI Taxonomy" id="3031325"/>
    <lineage>
        <taxon>Bacteria</taxon>
        <taxon>Pseudomonadati</taxon>
        <taxon>Bacteroidota</taxon>
        <taxon>Flavobacteriia</taxon>
        <taxon>Flavobacteriales</taxon>
        <taxon>Flavobacteriaceae</taxon>
        <taxon>Flagellimonas</taxon>
    </lineage>
</organism>
<dbReference type="PANTHER" id="PTHR39335">
    <property type="entry name" value="BLL4220 PROTEIN"/>
    <property type="match status" value="1"/>
</dbReference>
<evidence type="ECO:0000313" key="2">
    <source>
        <dbReference type="Proteomes" id="UP001221366"/>
    </source>
</evidence>